<reference evidence="2" key="2">
    <citation type="submission" date="2025-08" db="UniProtKB">
        <authorList>
            <consortium name="Ensembl"/>
        </authorList>
    </citation>
    <scope>IDENTIFICATION</scope>
</reference>
<protein>
    <submittedName>
        <fullName evidence="2">Uncharacterized protein</fullName>
    </submittedName>
</protein>
<proteinExistence type="predicted"/>
<dbReference type="AlphaFoldDB" id="A0A673SRP9"/>
<reference evidence="2 3" key="1">
    <citation type="submission" date="2019-05" db="EMBL/GenBank/DDBJ databases">
        <title>A Chromosome-scale Meerkat (S. suricatta) Genome Assembly.</title>
        <authorList>
            <person name="Dudchenko O."/>
            <person name="Lieberman Aiden E."/>
            <person name="Tung J."/>
            <person name="Barreiro L.B."/>
            <person name="Clutton-Brock T.H."/>
        </authorList>
    </citation>
    <scope>NUCLEOTIDE SEQUENCE [LARGE SCALE GENOMIC DNA]</scope>
</reference>
<name>A0A673SRP9_SURSU</name>
<evidence type="ECO:0000313" key="2">
    <source>
        <dbReference type="Ensembl" id="ENSSSUP00005003687.1"/>
    </source>
</evidence>
<dbReference type="Proteomes" id="UP000472268">
    <property type="component" value="Chromosome 5"/>
</dbReference>
<keyword evidence="1" id="KW-0812">Transmembrane</keyword>
<dbReference type="OMA" id="TLYLICY"/>
<sequence length="118" mass="13916">ILAILTGVRWYLSVVLICVFLMLSDAEHRFMCLLATWMFSLEKCLFRSSAHFFTGLFVFWVLWNLFFMDFWILTLYLICYLQIASPILSVLPFSFVDCFFCGAEAFCLDEILIVHFCF</sequence>
<accession>A0A673SRP9</accession>
<feature type="transmembrane region" description="Helical" evidence="1">
    <location>
        <begin position="44"/>
        <end position="64"/>
    </location>
</feature>
<organism evidence="2 3">
    <name type="scientific">Suricata suricatta</name>
    <name type="common">Meerkat</name>
    <dbReference type="NCBI Taxonomy" id="37032"/>
    <lineage>
        <taxon>Eukaryota</taxon>
        <taxon>Metazoa</taxon>
        <taxon>Chordata</taxon>
        <taxon>Craniata</taxon>
        <taxon>Vertebrata</taxon>
        <taxon>Euteleostomi</taxon>
        <taxon>Mammalia</taxon>
        <taxon>Eutheria</taxon>
        <taxon>Laurasiatheria</taxon>
        <taxon>Carnivora</taxon>
        <taxon>Feliformia</taxon>
        <taxon>Herpestidae</taxon>
        <taxon>Suricata</taxon>
    </lineage>
</organism>
<reference evidence="2" key="3">
    <citation type="submission" date="2025-09" db="UniProtKB">
        <authorList>
            <consortium name="Ensembl"/>
        </authorList>
    </citation>
    <scope>IDENTIFICATION</scope>
</reference>
<feature type="transmembrane region" description="Helical" evidence="1">
    <location>
        <begin position="6"/>
        <end position="23"/>
    </location>
</feature>
<evidence type="ECO:0000256" key="1">
    <source>
        <dbReference type="SAM" id="Phobius"/>
    </source>
</evidence>
<evidence type="ECO:0000313" key="3">
    <source>
        <dbReference type="Proteomes" id="UP000472268"/>
    </source>
</evidence>
<keyword evidence="1" id="KW-1133">Transmembrane helix</keyword>
<keyword evidence="1" id="KW-0472">Membrane</keyword>
<feature type="transmembrane region" description="Helical" evidence="1">
    <location>
        <begin position="70"/>
        <end position="91"/>
    </location>
</feature>
<keyword evidence="3" id="KW-1185">Reference proteome</keyword>
<dbReference type="Ensembl" id="ENSSSUT00005004271.1">
    <property type="protein sequence ID" value="ENSSSUP00005003687.1"/>
    <property type="gene ID" value="ENSSSUG00005002425.1"/>
</dbReference>